<name>A0A2S7KWU1_9FLAO</name>
<evidence type="ECO:0000313" key="2">
    <source>
        <dbReference type="Proteomes" id="UP000239522"/>
    </source>
</evidence>
<dbReference type="OrthoDB" id="1201799at2"/>
<dbReference type="Proteomes" id="UP000239522">
    <property type="component" value="Unassembled WGS sequence"/>
</dbReference>
<accession>A0A2S7KWU1</accession>
<dbReference type="AlphaFoldDB" id="A0A2S7KWU1"/>
<evidence type="ECO:0000313" key="1">
    <source>
        <dbReference type="EMBL" id="PQB06998.1"/>
    </source>
</evidence>
<dbReference type="EMBL" id="MQUA01000013">
    <property type="protein sequence ID" value="PQB06998.1"/>
    <property type="molecule type" value="Genomic_DNA"/>
</dbReference>
<gene>
    <name evidence="1" type="ORF">BST83_07410</name>
</gene>
<keyword evidence="2" id="KW-1185">Reference proteome</keyword>
<comment type="caution">
    <text evidence="1">The sequence shown here is derived from an EMBL/GenBank/DDBJ whole genome shotgun (WGS) entry which is preliminary data.</text>
</comment>
<sequence length="162" mass="18237">MSFKEHKAPQKRFLIRTYSDLPKIATILSTIAKKNNVPLQLSILGQLTTEKGITKKEIKKIIADIKQQLSALLGKQFQFGYFHNPEIGSLFIAGHLTPTFLNKIDKRELASLPTGLLGIFKGLGIDVEEVNNYLNELKNENYCLIIRGESRVLNTIEPMLNA</sequence>
<proteinExistence type="predicted"/>
<reference evidence="1 2" key="1">
    <citation type="submission" date="2016-11" db="EMBL/GenBank/DDBJ databases">
        <title>Trade-off between light-utilization and light-protection in marine flavobacteria.</title>
        <authorList>
            <person name="Kumagai Y."/>
        </authorList>
    </citation>
    <scope>NUCLEOTIDE SEQUENCE [LARGE SCALE GENOMIC DNA]</scope>
    <source>
        <strain evidence="1 2">ATCC 700397</strain>
    </source>
</reference>
<organism evidence="1 2">
    <name type="scientific">Polaribacter filamentus</name>
    <dbReference type="NCBI Taxonomy" id="53483"/>
    <lineage>
        <taxon>Bacteria</taxon>
        <taxon>Pseudomonadati</taxon>
        <taxon>Bacteroidota</taxon>
        <taxon>Flavobacteriia</taxon>
        <taxon>Flavobacteriales</taxon>
        <taxon>Flavobacteriaceae</taxon>
    </lineage>
</organism>
<protein>
    <submittedName>
        <fullName evidence="1">Uncharacterized protein</fullName>
    </submittedName>
</protein>
<dbReference type="RefSeq" id="WP_104809234.1">
    <property type="nucleotide sequence ID" value="NZ_MQUA01000013.1"/>
</dbReference>